<evidence type="ECO:0000259" key="14">
    <source>
        <dbReference type="SMART" id="SM00986"/>
    </source>
</evidence>
<comment type="caution">
    <text evidence="15">The sequence shown here is derived from an EMBL/GenBank/DDBJ whole genome shotgun (WGS) entry which is preliminary data.</text>
</comment>
<dbReference type="NCBIfam" id="NF003591">
    <property type="entry name" value="PRK05254.1-4"/>
    <property type="match status" value="1"/>
</dbReference>
<dbReference type="GO" id="GO:0097510">
    <property type="term" value="P:base-excision repair, AP site formation via deaminated base removal"/>
    <property type="evidence" value="ECO:0007669"/>
    <property type="project" value="TreeGrafter"/>
</dbReference>
<feature type="domain" description="Uracil-DNA glycosylase-like" evidence="14">
    <location>
        <begin position="44"/>
        <end position="205"/>
    </location>
</feature>
<evidence type="ECO:0000256" key="11">
    <source>
        <dbReference type="HAMAP-Rule" id="MF_00148"/>
    </source>
</evidence>
<evidence type="ECO:0000313" key="15">
    <source>
        <dbReference type="EMBL" id="RED50745.1"/>
    </source>
</evidence>
<dbReference type="InterPro" id="IPR005122">
    <property type="entry name" value="Uracil-DNA_glycosylase-like"/>
</dbReference>
<reference evidence="15 16" key="1">
    <citation type="submission" date="2018-07" db="EMBL/GenBank/DDBJ databases">
        <title>Genomic Encyclopedia of Type Strains, Phase III (KMG-III): the genomes of soil and plant-associated and newly described type strains.</title>
        <authorList>
            <person name="Whitman W."/>
        </authorList>
    </citation>
    <scope>NUCLEOTIDE SEQUENCE [LARGE SCALE GENOMIC DNA]</scope>
    <source>
        <strain evidence="15 16">CECT 8488</strain>
    </source>
</reference>
<evidence type="ECO:0000256" key="1">
    <source>
        <dbReference type="ARBA" id="ARBA00001400"/>
    </source>
</evidence>
<proteinExistence type="inferred from homology"/>
<feature type="active site" description="Proton acceptor" evidence="11 12">
    <location>
        <position position="59"/>
    </location>
</feature>
<dbReference type="Pfam" id="PF03167">
    <property type="entry name" value="UDG"/>
    <property type="match status" value="1"/>
</dbReference>
<evidence type="ECO:0000256" key="8">
    <source>
        <dbReference type="ARBA" id="ARBA00022763"/>
    </source>
</evidence>
<evidence type="ECO:0000256" key="12">
    <source>
        <dbReference type="PROSITE-ProRule" id="PRU10072"/>
    </source>
</evidence>
<dbReference type="RefSeq" id="WP_115936550.1">
    <property type="nucleotide sequence ID" value="NZ_QRDW01000004.1"/>
</dbReference>
<dbReference type="GO" id="GO:0005737">
    <property type="term" value="C:cytoplasm"/>
    <property type="evidence" value="ECO:0007669"/>
    <property type="project" value="UniProtKB-SubCell"/>
</dbReference>
<dbReference type="AlphaFoldDB" id="A0A3D9HMW9"/>
<evidence type="ECO:0000256" key="7">
    <source>
        <dbReference type="ARBA" id="ARBA00022490"/>
    </source>
</evidence>
<dbReference type="Gene3D" id="3.40.470.10">
    <property type="entry name" value="Uracil-DNA glycosylase-like domain"/>
    <property type="match status" value="1"/>
</dbReference>
<keyword evidence="8 11" id="KW-0227">DNA damage</keyword>
<dbReference type="HAMAP" id="MF_00148">
    <property type="entry name" value="UDG"/>
    <property type="match status" value="1"/>
</dbReference>
<dbReference type="InterPro" id="IPR002043">
    <property type="entry name" value="UDG_fam1"/>
</dbReference>
<dbReference type="OrthoDB" id="9804372at2"/>
<keyword evidence="16" id="KW-1185">Reference proteome</keyword>
<comment type="similarity">
    <text evidence="4 11 13">Belongs to the uracil-DNA glycosylase (UDG) superfamily. UNG family.</text>
</comment>
<evidence type="ECO:0000256" key="4">
    <source>
        <dbReference type="ARBA" id="ARBA00008184"/>
    </source>
</evidence>
<sequence length="216" mass="24223">MTWQNTLPFFKDGRCDTVMARVRAEVEAGKEVLPAWDKIFRAYDEMTPEEVKVVILGQDPYPTPGHAHGLSFSVEANVRPLPRSLNNIFKELETDLGIARPEHGNLEHWARQGVMLLNSSLTVEAGNAGSHAKYGWMELTDETISHLSGQCEHVVFILWGGHARKKKDLIDLSNHLIIESAHPSPLSASRGFFGSRPFSRANQYLKAQGRNPIRWG</sequence>
<organism evidence="15 16">
    <name type="scientific">Aestuariispira insulae</name>
    <dbReference type="NCBI Taxonomy" id="1461337"/>
    <lineage>
        <taxon>Bacteria</taxon>
        <taxon>Pseudomonadati</taxon>
        <taxon>Pseudomonadota</taxon>
        <taxon>Alphaproteobacteria</taxon>
        <taxon>Rhodospirillales</taxon>
        <taxon>Kiloniellaceae</taxon>
        <taxon>Aestuariispira</taxon>
    </lineage>
</organism>
<evidence type="ECO:0000256" key="5">
    <source>
        <dbReference type="ARBA" id="ARBA00012030"/>
    </source>
</evidence>
<dbReference type="PANTHER" id="PTHR11264:SF0">
    <property type="entry name" value="URACIL-DNA GLYCOSYLASE"/>
    <property type="match status" value="1"/>
</dbReference>
<comment type="catalytic activity">
    <reaction evidence="1 11 13">
        <text>Hydrolyzes single-stranded DNA or mismatched double-stranded DNA and polynucleotides, releasing free uracil.</text>
        <dbReference type="EC" id="3.2.2.27"/>
    </reaction>
</comment>
<evidence type="ECO:0000256" key="2">
    <source>
        <dbReference type="ARBA" id="ARBA00002631"/>
    </source>
</evidence>
<dbReference type="CDD" id="cd10027">
    <property type="entry name" value="UDG-F1-like"/>
    <property type="match status" value="1"/>
</dbReference>
<dbReference type="SUPFAM" id="SSF52141">
    <property type="entry name" value="Uracil-DNA glycosylase-like"/>
    <property type="match status" value="1"/>
</dbReference>
<dbReference type="FunFam" id="3.40.470.10:FF:000006">
    <property type="entry name" value="Uracil-DNA glycosylase"/>
    <property type="match status" value="1"/>
</dbReference>
<dbReference type="PANTHER" id="PTHR11264">
    <property type="entry name" value="URACIL-DNA GLYCOSYLASE"/>
    <property type="match status" value="1"/>
</dbReference>
<keyword evidence="7 11" id="KW-0963">Cytoplasm</keyword>
<comment type="function">
    <text evidence="2 11 13">Excises uracil residues from the DNA which can arise as a result of misincorporation of dUMP residues by DNA polymerase or due to deamination of cytosine.</text>
</comment>
<keyword evidence="10 11" id="KW-0234">DNA repair</keyword>
<dbReference type="EC" id="3.2.2.27" evidence="5 11"/>
<evidence type="ECO:0000256" key="9">
    <source>
        <dbReference type="ARBA" id="ARBA00022801"/>
    </source>
</evidence>
<gene>
    <name evidence="11" type="primary">ung</name>
    <name evidence="15" type="ORF">DFP90_10416</name>
</gene>
<dbReference type="SMART" id="SM00986">
    <property type="entry name" value="UDG"/>
    <property type="match status" value="1"/>
</dbReference>
<accession>A0A3D9HMW9</accession>
<dbReference type="InterPro" id="IPR018085">
    <property type="entry name" value="Ura-DNA_Glyclase_AS"/>
</dbReference>
<evidence type="ECO:0000256" key="13">
    <source>
        <dbReference type="RuleBase" id="RU003780"/>
    </source>
</evidence>
<dbReference type="NCBIfam" id="NF003592">
    <property type="entry name" value="PRK05254.1-5"/>
    <property type="match status" value="1"/>
</dbReference>
<evidence type="ECO:0000256" key="6">
    <source>
        <dbReference type="ARBA" id="ARBA00018429"/>
    </source>
</evidence>
<dbReference type="Proteomes" id="UP000256845">
    <property type="component" value="Unassembled WGS sequence"/>
</dbReference>
<dbReference type="EMBL" id="QRDW01000004">
    <property type="protein sequence ID" value="RED50745.1"/>
    <property type="molecule type" value="Genomic_DNA"/>
</dbReference>
<dbReference type="GO" id="GO:0004844">
    <property type="term" value="F:uracil DNA N-glycosylase activity"/>
    <property type="evidence" value="ECO:0007669"/>
    <property type="project" value="UniProtKB-UniRule"/>
</dbReference>
<dbReference type="NCBIfam" id="NF003588">
    <property type="entry name" value="PRK05254.1-1"/>
    <property type="match status" value="1"/>
</dbReference>
<protein>
    <recommendedName>
        <fullName evidence="6 11">Uracil-DNA glycosylase</fullName>
        <shortName evidence="11">UDG</shortName>
        <ecNumber evidence="5 11">3.2.2.27</ecNumber>
    </recommendedName>
</protein>
<dbReference type="NCBIfam" id="NF003589">
    <property type="entry name" value="PRK05254.1-2"/>
    <property type="match status" value="1"/>
</dbReference>
<keyword evidence="9 11" id="KW-0378">Hydrolase</keyword>
<comment type="subcellular location">
    <subcellularLocation>
        <location evidence="3 11">Cytoplasm</location>
    </subcellularLocation>
</comment>
<dbReference type="InterPro" id="IPR036895">
    <property type="entry name" value="Uracil-DNA_glycosylase-like_sf"/>
</dbReference>
<evidence type="ECO:0000313" key="16">
    <source>
        <dbReference type="Proteomes" id="UP000256845"/>
    </source>
</evidence>
<evidence type="ECO:0000256" key="3">
    <source>
        <dbReference type="ARBA" id="ARBA00004496"/>
    </source>
</evidence>
<dbReference type="PROSITE" id="PS00130">
    <property type="entry name" value="U_DNA_GLYCOSYLASE"/>
    <property type="match status" value="1"/>
</dbReference>
<dbReference type="NCBIfam" id="TIGR00628">
    <property type="entry name" value="ung"/>
    <property type="match status" value="1"/>
</dbReference>
<name>A0A3D9HMW9_9PROT</name>
<evidence type="ECO:0000256" key="10">
    <source>
        <dbReference type="ARBA" id="ARBA00023204"/>
    </source>
</evidence>
<dbReference type="SMART" id="SM00987">
    <property type="entry name" value="UreE_C"/>
    <property type="match status" value="1"/>
</dbReference>